<reference evidence="11" key="1">
    <citation type="submission" date="2016-11" db="EMBL/GenBank/DDBJ databases">
        <authorList>
            <person name="Varghese N."/>
            <person name="Submissions S."/>
        </authorList>
    </citation>
    <scope>NUCLEOTIDE SEQUENCE [LARGE SCALE GENOMIC DNA]</scope>
    <source>
        <strain evidence="11">DSM 27623</strain>
    </source>
</reference>
<dbReference type="SUPFAM" id="SSF51445">
    <property type="entry name" value="(Trans)glycosidases"/>
    <property type="match status" value="1"/>
</dbReference>
<evidence type="ECO:0000259" key="9">
    <source>
        <dbReference type="SMART" id="SM00642"/>
    </source>
</evidence>
<dbReference type="GO" id="GO:0004553">
    <property type="term" value="F:hydrolase activity, hydrolyzing O-glycosyl compounds"/>
    <property type="evidence" value="ECO:0007669"/>
    <property type="project" value="InterPro"/>
</dbReference>
<dbReference type="PANTHER" id="PTHR43447">
    <property type="entry name" value="ALPHA-AMYLASE"/>
    <property type="match status" value="1"/>
</dbReference>
<evidence type="ECO:0000313" key="11">
    <source>
        <dbReference type="Proteomes" id="UP000185207"/>
    </source>
</evidence>
<keyword evidence="3 8" id="KW-0479">Metal-binding</keyword>
<dbReference type="InterPro" id="IPR013780">
    <property type="entry name" value="Glyco_hydro_b"/>
</dbReference>
<feature type="active site" description="Nucleophile" evidence="7">
    <location>
        <position position="233"/>
    </location>
</feature>
<feature type="binding site" evidence="8">
    <location>
        <position position="237"/>
    </location>
    <ligand>
        <name>Ca(2+)</name>
        <dbReference type="ChEBI" id="CHEBI:29108"/>
        <label>1</label>
    </ligand>
</feature>
<dbReference type="NCBIfam" id="NF006969">
    <property type="entry name" value="PRK09441.1-2"/>
    <property type="match status" value="1"/>
</dbReference>
<dbReference type="RefSeq" id="WP_074234246.1">
    <property type="nucleotide sequence ID" value="NZ_FSRK01000001.1"/>
</dbReference>
<dbReference type="Gene3D" id="2.40.30.140">
    <property type="match status" value="1"/>
</dbReference>
<dbReference type="Proteomes" id="UP000185207">
    <property type="component" value="Unassembled WGS sequence"/>
</dbReference>
<evidence type="ECO:0000256" key="7">
    <source>
        <dbReference type="PIRSR" id="PIRSR001021-1"/>
    </source>
</evidence>
<dbReference type="GO" id="GO:0005975">
    <property type="term" value="P:carbohydrate metabolic process"/>
    <property type="evidence" value="ECO:0007669"/>
    <property type="project" value="InterPro"/>
</dbReference>
<dbReference type="AlphaFoldDB" id="A0A1N6FUH8"/>
<dbReference type="InterPro" id="IPR013776">
    <property type="entry name" value="A-amylase_thermo"/>
</dbReference>
<dbReference type="Pfam" id="PF00128">
    <property type="entry name" value="Alpha-amylase"/>
    <property type="match status" value="1"/>
</dbReference>
<comment type="cofactor">
    <cofactor evidence="1">
        <name>Ca(2+)</name>
        <dbReference type="ChEBI" id="CHEBI:29108"/>
    </cofactor>
</comment>
<name>A0A1N6FUH8_9FLAO</name>
<organism evidence="10 11">
    <name type="scientific">Epilithonimonas zeae</name>
    <dbReference type="NCBI Taxonomy" id="1416779"/>
    <lineage>
        <taxon>Bacteria</taxon>
        <taxon>Pseudomonadati</taxon>
        <taxon>Bacteroidota</taxon>
        <taxon>Flavobacteriia</taxon>
        <taxon>Flavobacteriales</taxon>
        <taxon>Weeksellaceae</taxon>
        <taxon>Chryseobacterium group</taxon>
        <taxon>Epilithonimonas</taxon>
    </lineage>
</organism>
<keyword evidence="4" id="KW-0378">Hydrolase</keyword>
<dbReference type="PIRSF" id="PIRSF001021">
    <property type="entry name" value="Alph-amls_thrmst"/>
    <property type="match status" value="1"/>
</dbReference>
<dbReference type="GO" id="GO:0005509">
    <property type="term" value="F:calcium ion binding"/>
    <property type="evidence" value="ECO:0007669"/>
    <property type="project" value="InterPro"/>
</dbReference>
<dbReference type="OrthoDB" id="9806009at2"/>
<evidence type="ECO:0000256" key="3">
    <source>
        <dbReference type="ARBA" id="ARBA00022723"/>
    </source>
</evidence>
<keyword evidence="5" id="KW-0119">Carbohydrate metabolism</keyword>
<sequence>MNGVIIQFFHWYHPGNLWNEFTAKAEELKNLGFTAVWFPPAVKCAGGTDGRGYDVYDLYDLGEFDQRGSSATRYGTKKEYLKAVKKAHDSGLQVYADIVLNHRLGADECEAITVQQVNVENRNEKISEPFEGEAYTKLTFPGRNGKYSEFIWDHQCFSGIDLIKKDNEDKKGIFKIHNGYGTEWNNAVSHEFGNYDYLMGADVEFRNPYVVQELKNWIKWYIETTKIDGLRLDALKHISSDFLKDYIAYIRSDIDRGFFFVGEFWKDKVESLSEFSEKINHSLSLFDVPLHYNFFRASKEKKAYDLTQIFENTLFQQDPVRTVSFVGNHDTQRLQSLESTVEDWFRPIAYAIILLSENSYPCVFYPDLYGAEYCDKDENGKEVVITMPKVGILTELMEARKKFAVGEQVNYFDHPNCIAWVRKGKYDNGGCVVIISNNDEGYKDIEFGKENAGKKYIDFLQVRSDMITLDENGAGRFWVDPLSVSVWVRN</sequence>
<dbReference type="STRING" id="1416779.SAMN05444409_1486"/>
<keyword evidence="6" id="KW-0326">Glycosidase</keyword>
<feature type="binding site" evidence="8">
    <location>
        <position position="202"/>
    </location>
    <ligand>
        <name>Ca(2+)</name>
        <dbReference type="ChEBI" id="CHEBI:29108"/>
        <label>1</label>
    </ligand>
</feature>
<evidence type="ECO:0000256" key="4">
    <source>
        <dbReference type="ARBA" id="ARBA00022801"/>
    </source>
</evidence>
<protein>
    <submittedName>
        <fullName evidence="10">Alpha-amylase</fullName>
    </submittedName>
</protein>
<dbReference type="InterPro" id="IPR006047">
    <property type="entry name" value="GH13_cat_dom"/>
</dbReference>
<evidence type="ECO:0000256" key="8">
    <source>
        <dbReference type="PIRSR" id="PIRSR001021-2"/>
    </source>
</evidence>
<dbReference type="Gene3D" id="3.20.20.80">
    <property type="entry name" value="Glycosidases"/>
    <property type="match status" value="1"/>
</dbReference>
<dbReference type="NCBIfam" id="NF006968">
    <property type="entry name" value="PRK09441.1-1"/>
    <property type="match status" value="1"/>
</dbReference>
<feature type="binding site" evidence="8">
    <location>
        <position position="101"/>
    </location>
    <ligand>
        <name>Ca(2+)</name>
        <dbReference type="ChEBI" id="CHEBI:29108"/>
        <label>1</label>
    </ligand>
</feature>
<evidence type="ECO:0000313" key="10">
    <source>
        <dbReference type="EMBL" id="SIN98934.1"/>
    </source>
</evidence>
<dbReference type="SUPFAM" id="SSF51011">
    <property type="entry name" value="Glycosyl hydrolase domain"/>
    <property type="match status" value="1"/>
</dbReference>
<comment type="similarity">
    <text evidence="2">Belongs to the glycosyl hydrolase 13 family.</text>
</comment>
<accession>A0A1N6FUH8</accession>
<dbReference type="CDD" id="cd11318">
    <property type="entry name" value="AmyAc_bac_fung_AmyA"/>
    <property type="match status" value="1"/>
</dbReference>
<evidence type="ECO:0000256" key="2">
    <source>
        <dbReference type="ARBA" id="ARBA00008061"/>
    </source>
</evidence>
<feature type="active site" description="Proton donor" evidence="7">
    <location>
        <position position="263"/>
    </location>
</feature>
<dbReference type="EMBL" id="FSRK01000001">
    <property type="protein sequence ID" value="SIN98934.1"/>
    <property type="molecule type" value="Genomic_DNA"/>
</dbReference>
<dbReference type="SMART" id="SM00642">
    <property type="entry name" value="Aamy"/>
    <property type="match status" value="1"/>
</dbReference>
<feature type="binding site" evidence="8">
    <location>
        <position position="196"/>
    </location>
    <ligand>
        <name>Ca(2+)</name>
        <dbReference type="ChEBI" id="CHEBI:29108"/>
        <label>1</label>
    </ligand>
</feature>
<dbReference type="Gene3D" id="2.60.40.1180">
    <property type="entry name" value="Golgi alpha-mannosidase II"/>
    <property type="match status" value="1"/>
</dbReference>
<evidence type="ECO:0000256" key="6">
    <source>
        <dbReference type="ARBA" id="ARBA00023295"/>
    </source>
</evidence>
<keyword evidence="8" id="KW-0106">Calcium</keyword>
<proteinExistence type="inferred from homology"/>
<evidence type="ECO:0000256" key="1">
    <source>
        <dbReference type="ARBA" id="ARBA00001913"/>
    </source>
</evidence>
<dbReference type="InterPro" id="IPR017853">
    <property type="entry name" value="GH"/>
</dbReference>
<gene>
    <name evidence="10" type="ORF">SAMN05444409_1486</name>
</gene>
<evidence type="ECO:0000256" key="5">
    <source>
        <dbReference type="ARBA" id="ARBA00023277"/>
    </source>
</evidence>
<feature type="domain" description="Glycosyl hydrolase family 13 catalytic" evidence="9">
    <location>
        <begin position="3"/>
        <end position="400"/>
    </location>
</feature>
<keyword evidence="11" id="KW-1185">Reference proteome</keyword>